<dbReference type="EMBL" id="JABEYC010000971">
    <property type="protein sequence ID" value="KAF4971410.1"/>
    <property type="molecule type" value="Genomic_DNA"/>
</dbReference>
<evidence type="ECO:0000313" key="1">
    <source>
        <dbReference type="EMBL" id="KAF4971410.1"/>
    </source>
</evidence>
<protein>
    <submittedName>
        <fullName evidence="1">Uncharacterized protein</fullName>
    </submittedName>
</protein>
<proteinExistence type="predicted"/>
<dbReference type="AlphaFoldDB" id="A0A8H4U882"/>
<comment type="caution">
    <text evidence="1">The sequence shown here is derived from an EMBL/GenBank/DDBJ whole genome shotgun (WGS) entry which is preliminary data.</text>
</comment>
<evidence type="ECO:0000313" key="2">
    <source>
        <dbReference type="Proteomes" id="UP000635477"/>
    </source>
</evidence>
<keyword evidence="2" id="KW-1185">Reference proteome</keyword>
<sequence>MAEAGDAECCDCTICGMQLHPLEYTRAEYNLDPDVWHSEIWKQDAVVLTGPHWCPNPYHMSSSQPVVTDQSIDWEPVEESSSRSVSSVNLLLRPGRVIPQDEDLVLSVADDRYYIAVHSACLHIAKLVMSRSLEARIRRISHLWLTLERRCTKAVATAKASSPLSYPFIPDIPRQSPDKRPSAGPIELGYDRYFVCASSLGCQQDGDTWEDDQQDEDPVDNSWWHVDPSEIPDLTPALLSNLEEVTQESLSPAPIFKDRFEALPGEIKDKILSYVPCQPMTLRCNYLIPQSYWHQVFLKIPFLWDLDLAAVNRKVESDSTRWDWEKITRQVMTPVEVYGERPDELKPYERVGLIVPRGFQNRRRIWQILDEMYPNDVRVDGNEDGDNPFRSKNNRYEHLRLASDIT</sequence>
<gene>
    <name evidence="1" type="ORF">FZEAL_9861</name>
</gene>
<organism evidence="1 2">
    <name type="scientific">Fusarium zealandicum</name>
    <dbReference type="NCBI Taxonomy" id="1053134"/>
    <lineage>
        <taxon>Eukaryota</taxon>
        <taxon>Fungi</taxon>
        <taxon>Dikarya</taxon>
        <taxon>Ascomycota</taxon>
        <taxon>Pezizomycotina</taxon>
        <taxon>Sordariomycetes</taxon>
        <taxon>Hypocreomycetidae</taxon>
        <taxon>Hypocreales</taxon>
        <taxon>Nectriaceae</taxon>
        <taxon>Fusarium</taxon>
        <taxon>Fusarium staphyleae species complex</taxon>
    </lineage>
</organism>
<accession>A0A8H4U882</accession>
<dbReference type="OrthoDB" id="3932329at2759"/>
<reference evidence="1" key="1">
    <citation type="journal article" date="2020" name="BMC Genomics">
        <title>Correction to: Identification and distribution of gene clusters required for synthesis of sphingolipid metabolism inhibitors in diverse species of the filamentous fungus Fusarium.</title>
        <authorList>
            <person name="Kim H.S."/>
            <person name="Lohmar J.M."/>
            <person name="Busman M."/>
            <person name="Brown D.W."/>
            <person name="Naumann T.A."/>
            <person name="Divon H.H."/>
            <person name="Lysoe E."/>
            <person name="Uhlig S."/>
            <person name="Proctor R.H."/>
        </authorList>
    </citation>
    <scope>NUCLEOTIDE SEQUENCE</scope>
    <source>
        <strain evidence="1">NRRL 22465</strain>
    </source>
</reference>
<name>A0A8H4U882_9HYPO</name>
<dbReference type="Proteomes" id="UP000635477">
    <property type="component" value="Unassembled WGS sequence"/>
</dbReference>
<reference evidence="1" key="2">
    <citation type="submission" date="2020-05" db="EMBL/GenBank/DDBJ databases">
        <authorList>
            <person name="Kim H.-S."/>
            <person name="Proctor R.H."/>
            <person name="Brown D.W."/>
        </authorList>
    </citation>
    <scope>NUCLEOTIDE SEQUENCE</scope>
    <source>
        <strain evidence="1">NRRL 22465</strain>
    </source>
</reference>